<protein>
    <submittedName>
        <fullName evidence="3">Lipolytic protein G-D-S-L family</fullName>
    </submittedName>
</protein>
<dbReference type="PANTHER" id="PTHR45648:SF22">
    <property type="entry name" value="GDSL LIPASE_ACYLHYDROLASE FAMILY PROTEIN (AFU_ORTHOLOGUE AFUA_4G14700)"/>
    <property type="match status" value="1"/>
</dbReference>
<dbReference type="Pfam" id="PF00657">
    <property type="entry name" value="Lipase_GDSL"/>
    <property type="match status" value="1"/>
</dbReference>
<dbReference type="eggNOG" id="COG3240">
    <property type="taxonomic scope" value="Bacteria"/>
</dbReference>
<organism evidence="3 4">
    <name type="scientific">Anabaena cylindrica (strain ATCC 27899 / PCC 7122)</name>
    <dbReference type="NCBI Taxonomy" id="272123"/>
    <lineage>
        <taxon>Bacteria</taxon>
        <taxon>Bacillati</taxon>
        <taxon>Cyanobacteriota</taxon>
        <taxon>Cyanophyceae</taxon>
        <taxon>Nostocales</taxon>
        <taxon>Nostocaceae</taxon>
        <taxon>Anabaena</taxon>
    </lineage>
</organism>
<dbReference type="InterPro" id="IPR001087">
    <property type="entry name" value="GDSL"/>
</dbReference>
<sequence>MQKQILAAGFFLLSLMLPMQASAHSYEEIYIFGDSFSDTGNLFNFSSGAIPPSPAYFDGNFSNGPLWVEYLASNLNLTVNPHTNFAFGGATTGFDNLGLSILPGLQQQINDFTTTNLSANSNALYILWAGTNDYLDYFFNNLPNPKQSVANLSTAITSLAAVGAQDIMVLNLPDLGKFPVTGGDNNITSALSNLINLHNLGLATSIDVLSQQLSPEINIISVDVNSLFNQAIADPAKFNLTNVTDSCVGNSPVVPITIPTQPVLCIPDKFLFWDEVHPTTTTHQLIGKLAFSALGKTSIPEPSCLLGILAIGVSATLLRKDKLQSKIQ</sequence>
<dbReference type="AlphaFoldDB" id="K9ZCB9"/>
<evidence type="ECO:0000256" key="2">
    <source>
        <dbReference type="SAM" id="SignalP"/>
    </source>
</evidence>
<dbReference type="RefSeq" id="WP_015213468.1">
    <property type="nucleotide sequence ID" value="NC_019771.1"/>
</dbReference>
<dbReference type="HOGENOM" id="CLU_015101_3_2_3"/>
<accession>K9ZCB9</accession>
<keyword evidence="2" id="KW-0732">Signal</keyword>
<keyword evidence="1" id="KW-0378">Hydrolase</keyword>
<dbReference type="STRING" id="272123.Anacy_1288"/>
<dbReference type="Gene3D" id="3.40.50.1110">
    <property type="entry name" value="SGNH hydrolase"/>
    <property type="match status" value="1"/>
</dbReference>
<dbReference type="InterPro" id="IPR051058">
    <property type="entry name" value="GDSL_Est/Lipase"/>
</dbReference>
<dbReference type="InterPro" id="IPR036514">
    <property type="entry name" value="SGNH_hydro_sf"/>
</dbReference>
<feature type="signal peptide" evidence="2">
    <location>
        <begin position="1"/>
        <end position="23"/>
    </location>
</feature>
<evidence type="ECO:0000256" key="1">
    <source>
        <dbReference type="ARBA" id="ARBA00022801"/>
    </source>
</evidence>
<dbReference type="KEGG" id="acy:Anacy_1288"/>
<dbReference type="OrthoDB" id="5292073at2"/>
<feature type="chain" id="PRO_5030173308" evidence="2">
    <location>
        <begin position="24"/>
        <end position="328"/>
    </location>
</feature>
<gene>
    <name evidence="3" type="ordered locus">Anacy_1288</name>
</gene>
<dbReference type="Proteomes" id="UP000010474">
    <property type="component" value="Chromosome"/>
</dbReference>
<dbReference type="GO" id="GO:0016788">
    <property type="term" value="F:hydrolase activity, acting on ester bonds"/>
    <property type="evidence" value="ECO:0007669"/>
    <property type="project" value="InterPro"/>
</dbReference>
<evidence type="ECO:0000313" key="4">
    <source>
        <dbReference type="Proteomes" id="UP000010474"/>
    </source>
</evidence>
<reference evidence="4" key="1">
    <citation type="journal article" date="2013" name="Proc. Natl. Acad. Sci. U.S.A.">
        <title>Improving the coverage of the cyanobacterial phylum using diversity-driven genome sequencing.</title>
        <authorList>
            <person name="Shih P.M."/>
            <person name="Wu D."/>
            <person name="Latifi A."/>
            <person name="Axen S.D."/>
            <person name="Fewer D.P."/>
            <person name="Talla E."/>
            <person name="Calteau A."/>
            <person name="Cai F."/>
            <person name="Tandeau de Marsac N."/>
            <person name="Rippka R."/>
            <person name="Herdman M."/>
            <person name="Sivonen K."/>
            <person name="Coursin T."/>
            <person name="Laurent T."/>
            <person name="Goodwin L."/>
            <person name="Nolan M."/>
            <person name="Davenport K.W."/>
            <person name="Han C.S."/>
            <person name="Rubin E.M."/>
            <person name="Eisen J.A."/>
            <person name="Woyke T."/>
            <person name="Gugger M."/>
            <person name="Kerfeld C.A."/>
        </authorList>
    </citation>
    <scope>NUCLEOTIDE SEQUENCE [LARGE SCALE GENOMIC DNA]</scope>
    <source>
        <strain evidence="4">ATCC 27899 / PCC 7122</strain>
    </source>
</reference>
<dbReference type="PATRIC" id="fig|272123.3.peg.1408"/>
<dbReference type="PANTHER" id="PTHR45648">
    <property type="entry name" value="GDSL LIPASE/ACYLHYDROLASE FAMILY PROTEIN (AFU_ORTHOLOGUE AFUA_4G14700)"/>
    <property type="match status" value="1"/>
</dbReference>
<name>K9ZCB9_ANACC</name>
<dbReference type="SUPFAM" id="SSF52266">
    <property type="entry name" value="SGNH hydrolase"/>
    <property type="match status" value="1"/>
</dbReference>
<keyword evidence="4" id="KW-1185">Reference proteome</keyword>
<evidence type="ECO:0000313" key="3">
    <source>
        <dbReference type="EMBL" id="AFZ56816.1"/>
    </source>
</evidence>
<proteinExistence type="predicted"/>
<dbReference type="EMBL" id="CP003659">
    <property type="protein sequence ID" value="AFZ56816.1"/>
    <property type="molecule type" value="Genomic_DNA"/>
</dbReference>
<dbReference type="CDD" id="cd01846">
    <property type="entry name" value="fatty_acyltransferase_like"/>
    <property type="match status" value="1"/>
</dbReference>